<reference evidence="2" key="1">
    <citation type="journal article" date="2014" name="Int. J. Syst. Evol. Microbiol.">
        <title>Complete genome sequence of Corynebacterium casei LMG S-19264T (=DSM 44701T), isolated from a smear-ripened cheese.</title>
        <authorList>
            <consortium name="US DOE Joint Genome Institute (JGI-PGF)"/>
            <person name="Walter F."/>
            <person name="Albersmeier A."/>
            <person name="Kalinowski J."/>
            <person name="Ruckert C."/>
        </authorList>
    </citation>
    <scope>NUCLEOTIDE SEQUENCE</scope>
    <source>
        <strain evidence="2">CGMCC 1.12187</strain>
    </source>
</reference>
<dbReference type="InterPro" id="IPR013783">
    <property type="entry name" value="Ig-like_fold"/>
</dbReference>
<dbReference type="Proteomes" id="UP000638848">
    <property type="component" value="Unassembled WGS sequence"/>
</dbReference>
<evidence type="ECO:0000313" key="2">
    <source>
        <dbReference type="EMBL" id="GGG67661.1"/>
    </source>
</evidence>
<keyword evidence="3" id="KW-1185">Reference proteome</keyword>
<dbReference type="GO" id="GO:0005507">
    <property type="term" value="F:copper ion binding"/>
    <property type="evidence" value="ECO:0007669"/>
    <property type="project" value="InterPro"/>
</dbReference>
<dbReference type="RefSeq" id="WP_188539545.1">
    <property type="nucleotide sequence ID" value="NZ_BMEQ01000027.1"/>
</dbReference>
<accession>A0A917H582</accession>
<proteinExistence type="predicted"/>
<comment type="caution">
    <text evidence="2">The sequence shown here is derived from an EMBL/GenBank/DDBJ whole genome shotgun (WGS) entry which is preliminary data.</text>
</comment>
<dbReference type="InterPro" id="IPR001695">
    <property type="entry name" value="Lysyl_oxidase"/>
</dbReference>
<dbReference type="GO" id="GO:0016641">
    <property type="term" value="F:oxidoreductase activity, acting on the CH-NH2 group of donors, oxygen as acceptor"/>
    <property type="evidence" value="ECO:0007669"/>
    <property type="project" value="InterPro"/>
</dbReference>
<dbReference type="GO" id="GO:0005975">
    <property type="term" value="P:carbohydrate metabolic process"/>
    <property type="evidence" value="ECO:0007669"/>
    <property type="project" value="UniProtKB-ARBA"/>
</dbReference>
<sequence>MSGITWRLRVAAIAIGAMAVTGAVPPVAAAVQAVQPVAPAPTDRLPDLGMAPLTHFSLDTTSVPGRRLLRFETVIVNVGAGPFQLQGRRPNPGTATMTVAQRIYNSAGGHRDVPTRASMYFAGDGHAHWHVRDLESYTITGARGGKVLQTGAKHGFCFYDFRGHQLSLKGAPATARYTHCGKSTDLTVTMGLSVGWADVYHATLPDQYLDVTGLKPGKYRLNATADAENWFAETNEKNNSTWTELRLTGTSVKVLSQGPAL</sequence>
<dbReference type="AlphaFoldDB" id="A0A917H582"/>
<keyword evidence="1" id="KW-0732">Signal</keyword>
<dbReference type="EMBL" id="BMEQ01000027">
    <property type="protein sequence ID" value="GGG67661.1"/>
    <property type="molecule type" value="Genomic_DNA"/>
</dbReference>
<evidence type="ECO:0000256" key="1">
    <source>
        <dbReference type="SAM" id="SignalP"/>
    </source>
</evidence>
<protein>
    <submittedName>
        <fullName evidence="2">Uncharacterized protein</fullName>
    </submittedName>
</protein>
<reference evidence="2" key="2">
    <citation type="submission" date="2020-09" db="EMBL/GenBank/DDBJ databases">
        <authorList>
            <person name="Sun Q."/>
            <person name="Zhou Y."/>
        </authorList>
    </citation>
    <scope>NUCLEOTIDE SEQUENCE</scope>
    <source>
        <strain evidence="2">CGMCC 1.12187</strain>
    </source>
</reference>
<evidence type="ECO:0000313" key="3">
    <source>
        <dbReference type="Proteomes" id="UP000638848"/>
    </source>
</evidence>
<dbReference type="Gene3D" id="2.60.40.10">
    <property type="entry name" value="Immunoglobulins"/>
    <property type="match status" value="1"/>
</dbReference>
<name>A0A917H582_9MICC</name>
<dbReference type="Pfam" id="PF01186">
    <property type="entry name" value="Lysyl_oxidase"/>
    <property type="match status" value="1"/>
</dbReference>
<organism evidence="2 3">
    <name type="scientific">Kocuria dechangensis</name>
    <dbReference type="NCBI Taxonomy" id="1176249"/>
    <lineage>
        <taxon>Bacteria</taxon>
        <taxon>Bacillati</taxon>
        <taxon>Actinomycetota</taxon>
        <taxon>Actinomycetes</taxon>
        <taxon>Micrococcales</taxon>
        <taxon>Micrococcaceae</taxon>
        <taxon>Kocuria</taxon>
    </lineage>
</organism>
<feature type="chain" id="PRO_5039521275" evidence="1">
    <location>
        <begin position="30"/>
        <end position="261"/>
    </location>
</feature>
<feature type="signal peptide" evidence="1">
    <location>
        <begin position="1"/>
        <end position="29"/>
    </location>
</feature>
<gene>
    <name evidence="2" type="ORF">GCM10011374_34980</name>
</gene>